<comment type="caution">
    <text evidence="2">The sequence shown here is derived from an EMBL/GenBank/DDBJ whole genome shotgun (WGS) entry which is preliminary data.</text>
</comment>
<organism evidence="2 3">
    <name type="scientific">Candidatus Methanocrinis natronophilus</name>
    <dbReference type="NCBI Taxonomy" id="3033396"/>
    <lineage>
        <taxon>Archaea</taxon>
        <taxon>Methanobacteriati</taxon>
        <taxon>Methanobacteriota</taxon>
        <taxon>Stenosarchaea group</taxon>
        <taxon>Methanomicrobia</taxon>
        <taxon>Methanotrichales</taxon>
        <taxon>Methanotrichaceae</taxon>
        <taxon>Methanocrinis</taxon>
    </lineage>
</organism>
<dbReference type="RefSeq" id="WP_316966926.1">
    <property type="nucleotide sequence ID" value="NZ_JARFPK010000029.1"/>
</dbReference>
<feature type="region of interest" description="Disordered" evidence="1">
    <location>
        <begin position="48"/>
        <end position="67"/>
    </location>
</feature>
<sequence>MILSRWAGALGMGDEDDVPLHPLHHLPILDGGEYPKVEALIFGSGEIELPRGDVGEAPGGERPSRKN</sequence>
<keyword evidence="3" id="KW-1185">Reference proteome</keyword>
<accession>A0ABT5X918</accession>
<reference evidence="2 3" key="1">
    <citation type="submission" date="2023-03" db="EMBL/GenBank/DDBJ databases">
        <title>WGS of Methanotrichaceae archaeon Mx.</title>
        <authorList>
            <person name="Sorokin D.Y."/>
            <person name="Merkel A.Y."/>
        </authorList>
    </citation>
    <scope>NUCLEOTIDE SEQUENCE [LARGE SCALE GENOMIC DNA]</scope>
    <source>
        <strain evidence="2 3">Mx</strain>
    </source>
</reference>
<protein>
    <submittedName>
        <fullName evidence="2">Uncharacterized protein</fullName>
    </submittedName>
</protein>
<evidence type="ECO:0000256" key="1">
    <source>
        <dbReference type="SAM" id="MobiDB-lite"/>
    </source>
</evidence>
<dbReference type="Proteomes" id="UP001220010">
    <property type="component" value="Unassembled WGS sequence"/>
</dbReference>
<name>A0ABT5X918_9EURY</name>
<gene>
    <name evidence="2" type="ORF">P0O15_08400</name>
</gene>
<evidence type="ECO:0000313" key="3">
    <source>
        <dbReference type="Proteomes" id="UP001220010"/>
    </source>
</evidence>
<proteinExistence type="predicted"/>
<dbReference type="EMBL" id="JARFPK010000029">
    <property type="protein sequence ID" value="MDF0591186.1"/>
    <property type="molecule type" value="Genomic_DNA"/>
</dbReference>
<evidence type="ECO:0000313" key="2">
    <source>
        <dbReference type="EMBL" id="MDF0591186.1"/>
    </source>
</evidence>